<dbReference type="PANTHER" id="PTHR16148">
    <property type="entry name" value="NF-KAPPA-B-REPRESSING FACTOR-RELATED"/>
    <property type="match status" value="1"/>
</dbReference>
<dbReference type="Proteomes" id="UP000095751">
    <property type="component" value="Unassembled WGS sequence"/>
</dbReference>
<evidence type="ECO:0000313" key="4">
    <source>
        <dbReference type="Proteomes" id="UP000095751"/>
    </source>
</evidence>
<dbReference type="PANTHER" id="PTHR16148:SF14">
    <property type="entry name" value="MYND-TYPE DOMAIN-CONTAINING PROTEIN"/>
    <property type="match status" value="1"/>
</dbReference>
<feature type="compositionally biased region" description="Low complexity" evidence="1">
    <location>
        <begin position="248"/>
        <end position="263"/>
    </location>
</feature>
<accession>A0A1E7FM87</accession>
<sequence length="307" mass="34553">MLAADKLQLQSALKQQATALKEKEFNLHVSNMNTVGTIAAVLAGLDITMFIEFNPAENITWGDENMVLVARILKFFYYITIVSAFCANMIVVSQTTTLSVLGAGMALRGPDGSMMTATDGIYDERSSVFSTFGVGLACTVGSVVICVWLLLAWEAAICCMILVLYTCRTIWCNYQRVKQRFDFDENETVDFRDIMEGPANIQAVYNYRSNNSSSSSKNRNRHNNNNSNGYNNNNNNNNNRRQRRHNNKNNNYSTQSSQESSTEIDNGGIDVDENDYDSDDDWSAADWKQQSQRRNENGVVKKRIQTV</sequence>
<keyword evidence="4" id="KW-1185">Reference proteome</keyword>
<feature type="compositionally biased region" description="Acidic residues" evidence="1">
    <location>
        <begin position="270"/>
        <end position="283"/>
    </location>
</feature>
<dbReference type="InParanoid" id="A0A1E7FM87"/>
<evidence type="ECO:0000256" key="2">
    <source>
        <dbReference type="SAM" id="Phobius"/>
    </source>
</evidence>
<organism evidence="3 4">
    <name type="scientific">Fragilariopsis cylindrus CCMP1102</name>
    <dbReference type="NCBI Taxonomy" id="635003"/>
    <lineage>
        <taxon>Eukaryota</taxon>
        <taxon>Sar</taxon>
        <taxon>Stramenopiles</taxon>
        <taxon>Ochrophyta</taxon>
        <taxon>Bacillariophyta</taxon>
        <taxon>Bacillariophyceae</taxon>
        <taxon>Bacillariophycidae</taxon>
        <taxon>Bacillariales</taxon>
        <taxon>Bacillariaceae</taxon>
        <taxon>Fragilariopsis</taxon>
    </lineage>
</organism>
<keyword evidence="2" id="KW-0472">Membrane</keyword>
<dbReference type="EMBL" id="KV784355">
    <property type="protein sequence ID" value="OEU19244.1"/>
    <property type="molecule type" value="Genomic_DNA"/>
</dbReference>
<feature type="transmembrane region" description="Helical" evidence="2">
    <location>
        <begin position="128"/>
        <end position="153"/>
    </location>
</feature>
<name>A0A1E7FM87_9STRA</name>
<dbReference type="OrthoDB" id="10253246at2759"/>
<reference evidence="3 4" key="1">
    <citation type="submission" date="2016-09" db="EMBL/GenBank/DDBJ databases">
        <title>Extensive genetic diversity and differential bi-allelic expression allows diatom success in the polar Southern Ocean.</title>
        <authorList>
            <consortium name="DOE Joint Genome Institute"/>
            <person name="Mock T."/>
            <person name="Otillar R.P."/>
            <person name="Strauss J."/>
            <person name="Dupont C."/>
            <person name="Frickenhaus S."/>
            <person name="Maumus F."/>
            <person name="Mcmullan M."/>
            <person name="Sanges R."/>
            <person name="Schmutz J."/>
            <person name="Toseland A."/>
            <person name="Valas R."/>
            <person name="Veluchamy A."/>
            <person name="Ward B.J."/>
            <person name="Allen A."/>
            <person name="Barry K."/>
            <person name="Falciatore A."/>
            <person name="Ferrante M."/>
            <person name="Fortunato A.E."/>
            <person name="Gloeckner G."/>
            <person name="Gruber A."/>
            <person name="Hipkin R."/>
            <person name="Janech M."/>
            <person name="Kroth P."/>
            <person name="Leese F."/>
            <person name="Lindquist E."/>
            <person name="Lyon B.R."/>
            <person name="Martin J."/>
            <person name="Mayer C."/>
            <person name="Parker M."/>
            <person name="Quesneville H."/>
            <person name="Raymond J."/>
            <person name="Uhlig C."/>
            <person name="Valentin K.U."/>
            <person name="Worden A.Z."/>
            <person name="Armbrust E.V."/>
            <person name="Bowler C."/>
            <person name="Green B."/>
            <person name="Moulton V."/>
            <person name="Van Oosterhout C."/>
            <person name="Grigoriev I."/>
        </authorList>
    </citation>
    <scope>NUCLEOTIDE SEQUENCE [LARGE SCALE GENOMIC DNA]</scope>
    <source>
        <strain evidence="3 4">CCMP1102</strain>
    </source>
</reference>
<dbReference type="AlphaFoldDB" id="A0A1E7FM87"/>
<feature type="transmembrane region" description="Helical" evidence="2">
    <location>
        <begin position="75"/>
        <end position="107"/>
    </location>
</feature>
<gene>
    <name evidence="3" type="ORF">FRACYDRAFT_235292</name>
</gene>
<dbReference type="KEGG" id="fcy:FRACYDRAFT_235292"/>
<evidence type="ECO:0000313" key="3">
    <source>
        <dbReference type="EMBL" id="OEU19244.1"/>
    </source>
</evidence>
<feature type="region of interest" description="Disordered" evidence="1">
    <location>
        <begin position="209"/>
        <end position="307"/>
    </location>
</feature>
<keyword evidence="2" id="KW-1133">Transmembrane helix</keyword>
<keyword evidence="2" id="KW-0812">Transmembrane</keyword>
<proteinExistence type="predicted"/>
<protein>
    <submittedName>
        <fullName evidence="3">Uncharacterized protein</fullName>
    </submittedName>
</protein>
<feature type="compositionally biased region" description="Low complexity" evidence="1">
    <location>
        <begin position="209"/>
        <end position="239"/>
    </location>
</feature>
<evidence type="ECO:0000256" key="1">
    <source>
        <dbReference type="SAM" id="MobiDB-lite"/>
    </source>
</evidence>